<evidence type="ECO:0008006" key="3">
    <source>
        <dbReference type="Google" id="ProtNLM"/>
    </source>
</evidence>
<evidence type="ECO:0000313" key="1">
    <source>
        <dbReference type="EMBL" id="KAK9416747.1"/>
    </source>
</evidence>
<dbReference type="Proteomes" id="UP001408356">
    <property type="component" value="Unassembled WGS sequence"/>
</dbReference>
<accession>A0ABR2UQ34</accession>
<dbReference type="EMBL" id="JARVKF010000404">
    <property type="protein sequence ID" value="KAK9416747.1"/>
    <property type="molecule type" value="Genomic_DNA"/>
</dbReference>
<keyword evidence="2" id="KW-1185">Reference proteome</keyword>
<reference evidence="1 2" key="1">
    <citation type="journal article" date="2024" name="J. Plant Pathol.">
        <title>Sequence and assembly of the genome of Seiridium unicorne, isolate CBS 538.82, causal agent of cypress canker disease.</title>
        <authorList>
            <person name="Scali E."/>
            <person name="Rocca G.D."/>
            <person name="Danti R."/>
            <person name="Garbelotto M."/>
            <person name="Barberini S."/>
            <person name="Baroncelli R."/>
            <person name="Emiliani G."/>
        </authorList>
    </citation>
    <scope>NUCLEOTIDE SEQUENCE [LARGE SCALE GENOMIC DNA]</scope>
    <source>
        <strain evidence="1 2">BM-138-508</strain>
    </source>
</reference>
<proteinExistence type="predicted"/>
<dbReference type="Gene3D" id="3.50.50.60">
    <property type="entry name" value="FAD/NAD(P)-binding domain"/>
    <property type="match status" value="2"/>
</dbReference>
<dbReference type="InterPro" id="IPR036188">
    <property type="entry name" value="FAD/NAD-bd_sf"/>
</dbReference>
<protein>
    <recommendedName>
        <fullName evidence="3">FAD/NAD(P)-binding domain-containing protein</fullName>
    </recommendedName>
</protein>
<gene>
    <name evidence="1" type="ORF">SUNI508_09445</name>
</gene>
<sequence length="100" mass="10930">MVAEFTSFDDNADASMLSTQLLDPGIPITGKVVLQDGKVLENIHHVIIAVGYPTTFPFLGPQQEKPLMAWQDADEIVASTADGTNVHNLHEDIFYIPNPP</sequence>
<organism evidence="1 2">
    <name type="scientific">Seiridium unicorne</name>
    <dbReference type="NCBI Taxonomy" id="138068"/>
    <lineage>
        <taxon>Eukaryota</taxon>
        <taxon>Fungi</taxon>
        <taxon>Dikarya</taxon>
        <taxon>Ascomycota</taxon>
        <taxon>Pezizomycotina</taxon>
        <taxon>Sordariomycetes</taxon>
        <taxon>Xylariomycetidae</taxon>
        <taxon>Amphisphaeriales</taxon>
        <taxon>Sporocadaceae</taxon>
        <taxon>Seiridium</taxon>
    </lineage>
</organism>
<evidence type="ECO:0000313" key="2">
    <source>
        <dbReference type="Proteomes" id="UP001408356"/>
    </source>
</evidence>
<comment type="caution">
    <text evidence="1">The sequence shown here is derived from an EMBL/GenBank/DDBJ whole genome shotgun (WGS) entry which is preliminary data.</text>
</comment>
<name>A0ABR2UQ34_9PEZI</name>